<evidence type="ECO:0008006" key="3">
    <source>
        <dbReference type="Google" id="ProtNLM"/>
    </source>
</evidence>
<keyword evidence="2" id="KW-1185">Reference proteome</keyword>
<dbReference type="EMBL" id="PXXU01000055">
    <property type="protein sequence ID" value="PSJ16352.1"/>
    <property type="molecule type" value="Genomic_DNA"/>
</dbReference>
<dbReference type="Proteomes" id="UP000241912">
    <property type="component" value="Unassembled WGS sequence"/>
</dbReference>
<accession>A0A2P7NSA9</accession>
<evidence type="ECO:0000313" key="2">
    <source>
        <dbReference type="Proteomes" id="UP000241912"/>
    </source>
</evidence>
<gene>
    <name evidence="1" type="ORF">C7H79_13925</name>
</gene>
<reference evidence="1 2" key="1">
    <citation type="submission" date="2018-03" db="EMBL/GenBank/DDBJ databases">
        <title>Draft genome of Nitrosomonas supralitoralis APG5.</title>
        <authorList>
            <person name="Urakawa H."/>
            <person name="Lopez J.V."/>
        </authorList>
    </citation>
    <scope>NUCLEOTIDE SEQUENCE [LARGE SCALE GENOMIC DNA]</scope>
    <source>
        <strain evidence="1 2">APG5</strain>
    </source>
</reference>
<evidence type="ECO:0000313" key="1">
    <source>
        <dbReference type="EMBL" id="PSJ16352.1"/>
    </source>
</evidence>
<comment type="caution">
    <text evidence="1">The sequence shown here is derived from an EMBL/GenBank/DDBJ whole genome shotgun (WGS) entry which is preliminary data.</text>
</comment>
<dbReference type="RefSeq" id="WP_106707853.1">
    <property type="nucleotide sequence ID" value="NZ_PXXU01000055.1"/>
</dbReference>
<dbReference type="OrthoDB" id="6688863at2"/>
<dbReference type="Pfam" id="PF06892">
    <property type="entry name" value="Phage_CP76"/>
    <property type="match status" value="1"/>
</dbReference>
<dbReference type="AlphaFoldDB" id="A0A2P7NSA9"/>
<protein>
    <recommendedName>
        <fullName evidence="3">Phage regulatory protein CII (CP76)</fullName>
    </recommendedName>
</protein>
<dbReference type="GO" id="GO:0003677">
    <property type="term" value="F:DNA binding"/>
    <property type="evidence" value="ECO:0007669"/>
    <property type="project" value="InterPro"/>
</dbReference>
<sequence length="156" mass="17736">MTVKYLINNLVLAAGPAGIAEKMSINVKTFRNKIDPNQDTHHLYVEELDSLVTALDTDEIARYFAEQRGMICIKKPNFEGISDQALTDLGLLIDEKRGEYSKEIRLSLFDGDASFDEAIEVKKKFDAMQVAIHEYQNKYIAFMALCEERRAARGQK</sequence>
<proteinExistence type="predicted"/>
<name>A0A2P7NSA9_9PROT</name>
<organism evidence="1 2">
    <name type="scientific">Nitrosomonas supralitoralis</name>
    <dbReference type="NCBI Taxonomy" id="2116706"/>
    <lineage>
        <taxon>Bacteria</taxon>
        <taxon>Pseudomonadati</taxon>
        <taxon>Pseudomonadota</taxon>
        <taxon>Betaproteobacteria</taxon>
        <taxon>Nitrosomonadales</taxon>
        <taxon>Nitrosomonadaceae</taxon>
        <taxon>Nitrosomonas</taxon>
    </lineage>
</organism>
<dbReference type="InterPro" id="IPR009679">
    <property type="entry name" value="Phage_186_CII-like"/>
</dbReference>